<accession>A0A3B0V2L9</accession>
<gene>
    <name evidence="1" type="ORF">MNBD_BACTEROID06-1679</name>
</gene>
<evidence type="ECO:0000313" key="1">
    <source>
        <dbReference type="EMBL" id="VAW26226.1"/>
    </source>
</evidence>
<sequence>MRTKIIRPDLLEIAMEHSESLIINARACDEYTLVKIY</sequence>
<proteinExistence type="predicted"/>
<organism evidence="1">
    <name type="scientific">hydrothermal vent metagenome</name>
    <dbReference type="NCBI Taxonomy" id="652676"/>
    <lineage>
        <taxon>unclassified sequences</taxon>
        <taxon>metagenomes</taxon>
        <taxon>ecological metagenomes</taxon>
    </lineage>
</organism>
<name>A0A3B0V2L9_9ZZZZ</name>
<reference evidence="1" key="1">
    <citation type="submission" date="2018-06" db="EMBL/GenBank/DDBJ databases">
        <authorList>
            <person name="Zhirakovskaya E."/>
        </authorList>
    </citation>
    <scope>NUCLEOTIDE SEQUENCE</scope>
</reference>
<dbReference type="EMBL" id="UOES01000076">
    <property type="protein sequence ID" value="VAW26226.1"/>
    <property type="molecule type" value="Genomic_DNA"/>
</dbReference>
<dbReference type="AlphaFoldDB" id="A0A3B0V2L9"/>
<protein>
    <submittedName>
        <fullName evidence="1">Uncharacterized protein</fullName>
    </submittedName>
</protein>